<organism evidence="1 2">
    <name type="scientific">Streptomyces agglomeratus</name>
    <dbReference type="NCBI Taxonomy" id="285458"/>
    <lineage>
        <taxon>Bacteria</taxon>
        <taxon>Bacillati</taxon>
        <taxon>Actinomycetota</taxon>
        <taxon>Actinomycetes</taxon>
        <taxon>Kitasatosporales</taxon>
        <taxon>Streptomycetaceae</taxon>
        <taxon>Streptomyces</taxon>
    </lineage>
</organism>
<dbReference type="AlphaFoldDB" id="A0A1E5NYZ0"/>
<sequence>MEKLYADRSGKDAELKKYAAALALIRAEADARRAHDENLIHTGQVTVGTPTVTKLDIDRKVPNATISSCLDISHWDVVDTGTKKPVSLPSNRLTKYVIVSTVERWPEGWRVIKDEPQDKPC</sequence>
<dbReference type="EMBL" id="MEHJ01000002">
    <property type="protein sequence ID" value="OEJ21527.1"/>
    <property type="molecule type" value="Genomic_DNA"/>
</dbReference>
<accession>A0A1E5NYZ0</accession>
<evidence type="ECO:0000313" key="1">
    <source>
        <dbReference type="EMBL" id="OEJ21527.1"/>
    </source>
</evidence>
<proteinExistence type="predicted"/>
<keyword evidence="2" id="KW-1185">Reference proteome</keyword>
<name>A0A1E5NYZ0_9ACTN</name>
<reference evidence="1 2" key="1">
    <citation type="submission" date="2016-08" db="EMBL/GenBank/DDBJ databases">
        <title>Complete genome sequence of Streptomyces agglomeratus strain 6-3-2, a novel anti-MRSA actinomycete isolated from Wuli of Tebit, China.</title>
        <authorList>
            <person name="Chen X."/>
        </authorList>
    </citation>
    <scope>NUCLEOTIDE SEQUENCE [LARGE SCALE GENOMIC DNA]</scope>
    <source>
        <strain evidence="1 2">6-3-2</strain>
    </source>
</reference>
<keyword evidence="1" id="KW-0449">Lipoprotein</keyword>
<comment type="caution">
    <text evidence="1">The sequence shown here is derived from an EMBL/GenBank/DDBJ whole genome shotgun (WGS) entry which is preliminary data.</text>
</comment>
<dbReference type="OrthoDB" id="3387754at2"/>
<dbReference type="Proteomes" id="UP000095759">
    <property type="component" value="Unassembled WGS sequence"/>
</dbReference>
<gene>
    <name evidence="1" type="ORF">AS594_38965</name>
</gene>
<evidence type="ECO:0000313" key="2">
    <source>
        <dbReference type="Proteomes" id="UP000095759"/>
    </source>
</evidence>
<protein>
    <submittedName>
        <fullName evidence="1">Secreted protein/lipoprotein</fullName>
    </submittedName>
</protein>